<evidence type="ECO:0000313" key="4">
    <source>
        <dbReference type="Proteomes" id="UP000433181"/>
    </source>
</evidence>
<dbReference type="SUPFAM" id="SSF51735">
    <property type="entry name" value="NAD(P)-binding Rossmann-fold domains"/>
    <property type="match status" value="1"/>
</dbReference>
<reference evidence="3 4" key="1">
    <citation type="submission" date="2019-08" db="EMBL/GenBank/DDBJ databases">
        <title>In-depth cultivation of the pig gut microbiome towards novel bacterial diversity and tailored functional studies.</title>
        <authorList>
            <person name="Wylensek D."/>
            <person name="Hitch T.C.A."/>
            <person name="Clavel T."/>
        </authorList>
    </citation>
    <scope>NUCLEOTIDE SEQUENCE [LARGE SCALE GENOMIC DNA]</scope>
    <source>
        <strain evidence="3 4">WCA-693-APC-5D-A</strain>
    </source>
</reference>
<dbReference type="RefSeq" id="WP_154408111.1">
    <property type="nucleotide sequence ID" value="NZ_VUNR01000042.1"/>
</dbReference>
<name>A0A6I2UJY8_9FIRM</name>
<comment type="caution">
    <text evidence="3">The sequence shown here is derived from an EMBL/GenBank/DDBJ whole genome shotgun (WGS) entry which is preliminary data.</text>
</comment>
<dbReference type="EMBL" id="VUNR01000042">
    <property type="protein sequence ID" value="MSU09949.1"/>
    <property type="molecule type" value="Genomic_DNA"/>
</dbReference>
<dbReference type="InterPro" id="IPR001509">
    <property type="entry name" value="Epimerase_deHydtase"/>
</dbReference>
<dbReference type="Proteomes" id="UP000433181">
    <property type="component" value="Unassembled WGS sequence"/>
</dbReference>
<dbReference type="PANTHER" id="PTHR43000">
    <property type="entry name" value="DTDP-D-GLUCOSE 4,6-DEHYDRATASE-RELATED"/>
    <property type="match status" value="1"/>
</dbReference>
<evidence type="ECO:0000256" key="1">
    <source>
        <dbReference type="ARBA" id="ARBA00007637"/>
    </source>
</evidence>
<protein>
    <submittedName>
        <fullName evidence="3">NAD(P)-dependent oxidoreductase</fullName>
    </submittedName>
</protein>
<feature type="domain" description="NAD-dependent epimerase/dehydratase" evidence="2">
    <location>
        <begin position="5"/>
        <end position="218"/>
    </location>
</feature>
<dbReference type="Pfam" id="PF01370">
    <property type="entry name" value="Epimerase"/>
    <property type="match status" value="1"/>
</dbReference>
<comment type="similarity">
    <text evidence="1">Belongs to the NAD(P)-dependent epimerase/dehydratase family.</text>
</comment>
<gene>
    <name evidence="3" type="ORF">FYJ84_13335</name>
</gene>
<dbReference type="GeneID" id="96779911"/>
<keyword evidence="4" id="KW-1185">Reference proteome</keyword>
<accession>A0A6I2UJY8</accession>
<proteinExistence type="inferred from homology"/>
<dbReference type="InterPro" id="IPR036291">
    <property type="entry name" value="NAD(P)-bd_dom_sf"/>
</dbReference>
<sequence length="299" mass="33826">MKYVALVTGASGYTGMHLCKALLENGWMVHAVVRESSDTERLRKLTSDRVVIHVYDDVADNLLDIFRISCPDVVYHLAAMVSSANDYDVIQPMLSSNIIFGTKVIEAMLQVGCKKLVNTSTSWVHYDQSQYSPVCLYAASKMAFVDIIKFYQDAYGLEVITLELCDSFGGDDHRKKLLNLIRDSVRSGKKLATTQGMQKISLLYIDDLIDGFIVSGNHLMENNNVYGCYILPAKEIMTLRELVDRIENICKVKVNISWGKLPYRPREVMSPWDKGMVLPGWRQNISLDDGIRMFMGCKQ</sequence>
<dbReference type="AlphaFoldDB" id="A0A6I2UJY8"/>
<organism evidence="3 4">
    <name type="scientific">Anaerovibrio slackiae</name>
    <dbReference type="NCBI Taxonomy" id="2652309"/>
    <lineage>
        <taxon>Bacteria</taxon>
        <taxon>Bacillati</taxon>
        <taxon>Bacillota</taxon>
        <taxon>Negativicutes</taxon>
        <taxon>Selenomonadales</taxon>
        <taxon>Selenomonadaceae</taxon>
        <taxon>Anaerovibrio</taxon>
    </lineage>
</organism>
<evidence type="ECO:0000313" key="3">
    <source>
        <dbReference type="EMBL" id="MSU09949.1"/>
    </source>
</evidence>
<dbReference type="Gene3D" id="3.40.50.720">
    <property type="entry name" value="NAD(P)-binding Rossmann-like Domain"/>
    <property type="match status" value="1"/>
</dbReference>
<evidence type="ECO:0000259" key="2">
    <source>
        <dbReference type="Pfam" id="PF01370"/>
    </source>
</evidence>